<accession>A0AAE1TPQ5</accession>
<comment type="caution">
    <text evidence="1">The sequence shown here is derived from an EMBL/GenBank/DDBJ whole genome shotgun (WGS) entry which is preliminary data.</text>
</comment>
<name>A0AAE1TPQ5_9EUCA</name>
<sequence length="242" mass="27273">MLLSHLRPSSVHLQIDGDPASLHCLRGHLDHHIFIAFHLKQIYLHPTADIHPIVDQLLRTVQLSPDLGMYSGQLSDYVLSRLQQLHSLSIIYLGISSNHQATLLMNLITSTSCKHLDTLSVVVTSDVLPEAITTNLPVTEFEVVLSLLDVTDARMSWACEMVANLINPSQGRYDINFPRSTLDEAGWIRMIQDLGRRGIRNIRGMYVPDTSITSHQEDQIKPICLNTLGAGFNRRDFNQFKK</sequence>
<dbReference type="EMBL" id="JAWZYT010005297">
    <property type="protein sequence ID" value="KAK4291034.1"/>
    <property type="molecule type" value="Genomic_DNA"/>
</dbReference>
<protein>
    <submittedName>
        <fullName evidence="1">Uncharacterized protein</fullName>
    </submittedName>
</protein>
<organism evidence="1 2">
    <name type="scientific">Petrolisthes manimaculis</name>
    <dbReference type="NCBI Taxonomy" id="1843537"/>
    <lineage>
        <taxon>Eukaryota</taxon>
        <taxon>Metazoa</taxon>
        <taxon>Ecdysozoa</taxon>
        <taxon>Arthropoda</taxon>
        <taxon>Crustacea</taxon>
        <taxon>Multicrustacea</taxon>
        <taxon>Malacostraca</taxon>
        <taxon>Eumalacostraca</taxon>
        <taxon>Eucarida</taxon>
        <taxon>Decapoda</taxon>
        <taxon>Pleocyemata</taxon>
        <taxon>Anomura</taxon>
        <taxon>Galatheoidea</taxon>
        <taxon>Porcellanidae</taxon>
        <taxon>Petrolisthes</taxon>
    </lineage>
</organism>
<dbReference type="AlphaFoldDB" id="A0AAE1TPQ5"/>
<proteinExistence type="predicted"/>
<reference evidence="1" key="1">
    <citation type="submission" date="2023-11" db="EMBL/GenBank/DDBJ databases">
        <title>Genome assemblies of two species of porcelain crab, Petrolisthes cinctipes and Petrolisthes manimaculis (Anomura: Porcellanidae).</title>
        <authorList>
            <person name="Angst P."/>
        </authorList>
    </citation>
    <scope>NUCLEOTIDE SEQUENCE</scope>
    <source>
        <strain evidence="1">PB745_02</strain>
        <tissue evidence="1">Gill</tissue>
    </source>
</reference>
<gene>
    <name evidence="1" type="ORF">Pmani_036115</name>
</gene>
<evidence type="ECO:0000313" key="1">
    <source>
        <dbReference type="EMBL" id="KAK4291034.1"/>
    </source>
</evidence>
<dbReference type="Proteomes" id="UP001292094">
    <property type="component" value="Unassembled WGS sequence"/>
</dbReference>
<keyword evidence="2" id="KW-1185">Reference proteome</keyword>
<evidence type="ECO:0000313" key="2">
    <source>
        <dbReference type="Proteomes" id="UP001292094"/>
    </source>
</evidence>